<evidence type="ECO:0008006" key="3">
    <source>
        <dbReference type="Google" id="ProtNLM"/>
    </source>
</evidence>
<evidence type="ECO:0000313" key="2">
    <source>
        <dbReference type="Proteomes" id="UP000236642"/>
    </source>
</evidence>
<dbReference type="GO" id="GO:0016853">
    <property type="term" value="F:isomerase activity"/>
    <property type="evidence" value="ECO:0007669"/>
    <property type="project" value="InterPro"/>
</dbReference>
<evidence type="ECO:0000313" key="1">
    <source>
        <dbReference type="EMBL" id="GBD08193.1"/>
    </source>
</evidence>
<sequence>MDFPGEALGDALQEKGFQLLPGSFREIPGQGWWFAARGPGRKAVGWVGEAELPLRIAPLLPEPIPVGRYRVNLYPWMWDNYLALRSLLSLVPQRCDRPASFGAGDRLGMATAAQIAALRGYPVFPVLAQQSPRELARTGRDFQAVLLDAVWGVLEAGYTGPFGADADHLQEEEQLRAAAAAGYSLYTFDLRRALARGPCPWEALPALARSVVAELAGRRLETPEGPWILQESALQAAACRYAPALEDVVRGAGILRDQGIDADLEVSVDETEEETTPEAHAFIAVYLQRRGVALWSLAPRFPGIFEKAVDYEGDVARFARAVTLHAAVARAFGGHRLSLHSGSEKFRILPIFREATGGCFHVKTSGTTWLQAVRVIARVHPPFFAELYAIARAHLEESRRDYPIALRPEDLPSALPGDPEAALADRAVRQLFHISYGVLLRERGVAIRELLESHKAEHDAAIRENLERHLEILLKSAGDGRGARIDPGPSG</sequence>
<proteinExistence type="predicted"/>
<organism evidence="1 2">
    <name type="scientific">Candidatus Thermoflexus japonica</name>
    <dbReference type="NCBI Taxonomy" id="2035417"/>
    <lineage>
        <taxon>Bacteria</taxon>
        <taxon>Bacillati</taxon>
        <taxon>Chloroflexota</taxon>
        <taxon>Thermoflexia</taxon>
        <taxon>Thermoflexales</taxon>
        <taxon>Thermoflexaceae</taxon>
        <taxon>Thermoflexus</taxon>
    </lineage>
</organism>
<comment type="caution">
    <text evidence="1">The sequence shown here is derived from an EMBL/GenBank/DDBJ whole genome shotgun (WGS) entry which is preliminary data.</text>
</comment>
<reference evidence="2" key="1">
    <citation type="submission" date="2017-09" db="EMBL/GenBank/DDBJ databases">
        <title>Metaegenomics of thermophilic ammonia-oxidizing enrichment culture.</title>
        <authorList>
            <person name="Kato S."/>
            <person name="Suzuki K."/>
        </authorList>
    </citation>
    <scope>NUCLEOTIDE SEQUENCE [LARGE SCALE GENOMIC DNA]</scope>
</reference>
<dbReference type="EMBL" id="BEHY01000005">
    <property type="protein sequence ID" value="GBD08193.1"/>
    <property type="molecule type" value="Genomic_DNA"/>
</dbReference>
<gene>
    <name evidence="1" type="ORF">HRbin22_00426</name>
</gene>
<protein>
    <recommendedName>
        <fullName evidence="3">Tagaturonate/fructuronate epimerase</fullName>
    </recommendedName>
</protein>
<name>A0A2H5Y419_9CHLR</name>
<accession>A0A2H5Y419</accession>
<dbReference type="AlphaFoldDB" id="A0A2H5Y419"/>
<dbReference type="SMR" id="A0A2H5Y419"/>
<dbReference type="Proteomes" id="UP000236642">
    <property type="component" value="Unassembled WGS sequence"/>
</dbReference>
<dbReference type="InterPro" id="IPR032586">
    <property type="entry name" value="UxaE"/>
</dbReference>
<dbReference type="Pfam" id="PF16257">
    <property type="entry name" value="UxaE"/>
    <property type="match status" value="1"/>
</dbReference>